<name>A0A179B2G0_9ACTO</name>
<dbReference type="InterPro" id="IPR050275">
    <property type="entry name" value="PGM_Phosphatase"/>
</dbReference>
<proteinExistence type="predicted"/>
<reference evidence="1 2" key="1">
    <citation type="submission" date="2016-04" db="EMBL/GenBank/DDBJ databases">
        <title>Peptidophaga gingivicola gen. nov., sp. nov., isolated from human subgingival plaque.</title>
        <authorList>
            <person name="Beall C.J."/>
            <person name="Mokrzan E.M."/>
            <person name="Griffen A.L."/>
            <person name="Leys E.J."/>
        </authorList>
    </citation>
    <scope>NUCLEOTIDE SEQUENCE [LARGE SCALE GENOMIC DNA]</scope>
    <source>
        <strain evidence="1 2">BA112</strain>
    </source>
</reference>
<dbReference type="PANTHER" id="PTHR48100:SF51">
    <property type="entry name" value="PHOSPHOGLYCERATE MUTASE"/>
    <property type="match status" value="1"/>
</dbReference>
<dbReference type="STRING" id="1823756.A4H34_00140"/>
<accession>A0A179B2G0</accession>
<keyword evidence="2" id="KW-1185">Reference proteome</keyword>
<gene>
    <name evidence="1" type="ORF">A4H34_00140</name>
</gene>
<dbReference type="InterPro" id="IPR029033">
    <property type="entry name" value="His_PPase_superfam"/>
</dbReference>
<organism evidence="1 2">
    <name type="scientific">Peptidiphaga gingivicola</name>
    <dbReference type="NCBI Taxonomy" id="2741497"/>
    <lineage>
        <taxon>Bacteria</taxon>
        <taxon>Bacillati</taxon>
        <taxon>Actinomycetota</taxon>
        <taxon>Actinomycetes</taxon>
        <taxon>Actinomycetales</taxon>
        <taxon>Actinomycetaceae</taxon>
        <taxon>Peptidiphaga</taxon>
    </lineage>
</organism>
<sequence length="224" mass="24958">MNDKLTTIHFVRHGEVDNPSGQLYGRQPGFHLTPLGHAMAESAADFFDGRDLRLIVSSPLERARETAEPTAQRHGLPVVLDEGLTEAGNKFEGVNVNRNRLILAHPRYWPWYVNPAEPSWGEPYREIVARLSKAVRRALREAEGGEAMLVSHQLPIWTMRRFVEGRPLAHDPRKRECALCSVTSLTFVGRQLVGVGYDEPAAELVRRARDVTPGASEAAVHTGL</sequence>
<dbReference type="SMART" id="SM00855">
    <property type="entry name" value="PGAM"/>
    <property type="match status" value="1"/>
</dbReference>
<protein>
    <submittedName>
        <fullName evidence="1">Fructose-2,6-bisphosphatase</fullName>
    </submittedName>
</protein>
<dbReference type="InterPro" id="IPR013078">
    <property type="entry name" value="His_Pase_superF_clade-1"/>
</dbReference>
<dbReference type="GO" id="GO:0005737">
    <property type="term" value="C:cytoplasm"/>
    <property type="evidence" value="ECO:0007669"/>
    <property type="project" value="TreeGrafter"/>
</dbReference>
<dbReference type="CDD" id="cd07067">
    <property type="entry name" value="HP_PGM_like"/>
    <property type="match status" value="1"/>
</dbReference>
<dbReference type="RefSeq" id="WP_064230660.1">
    <property type="nucleotide sequence ID" value="NZ_LVZK01000001.1"/>
</dbReference>
<dbReference type="Proteomes" id="UP000078368">
    <property type="component" value="Unassembled WGS sequence"/>
</dbReference>
<evidence type="ECO:0000313" key="2">
    <source>
        <dbReference type="Proteomes" id="UP000078368"/>
    </source>
</evidence>
<dbReference type="Gene3D" id="3.40.50.1240">
    <property type="entry name" value="Phosphoglycerate mutase-like"/>
    <property type="match status" value="1"/>
</dbReference>
<dbReference type="Pfam" id="PF00300">
    <property type="entry name" value="His_Phos_1"/>
    <property type="match status" value="1"/>
</dbReference>
<dbReference type="AlphaFoldDB" id="A0A179B2G0"/>
<dbReference type="PANTHER" id="PTHR48100">
    <property type="entry name" value="BROAD-SPECIFICITY PHOSPHATASE YOR283W-RELATED"/>
    <property type="match status" value="1"/>
</dbReference>
<dbReference type="EMBL" id="LVZK01000001">
    <property type="protein sequence ID" value="OAP85660.1"/>
    <property type="molecule type" value="Genomic_DNA"/>
</dbReference>
<evidence type="ECO:0000313" key="1">
    <source>
        <dbReference type="EMBL" id="OAP85660.1"/>
    </source>
</evidence>
<comment type="caution">
    <text evidence="1">The sequence shown here is derived from an EMBL/GenBank/DDBJ whole genome shotgun (WGS) entry which is preliminary data.</text>
</comment>
<dbReference type="SUPFAM" id="SSF53254">
    <property type="entry name" value="Phosphoglycerate mutase-like"/>
    <property type="match status" value="1"/>
</dbReference>
<dbReference type="GO" id="GO:0016791">
    <property type="term" value="F:phosphatase activity"/>
    <property type="evidence" value="ECO:0007669"/>
    <property type="project" value="TreeGrafter"/>
</dbReference>
<dbReference type="OrthoDB" id="3215466at2"/>